<evidence type="ECO:0000313" key="7">
    <source>
        <dbReference type="EMBL" id="GIQ64688.1"/>
    </source>
</evidence>
<dbReference type="PROSITE" id="PS00041">
    <property type="entry name" value="HTH_ARAC_FAMILY_1"/>
    <property type="match status" value="1"/>
</dbReference>
<dbReference type="PANTHER" id="PTHR46796">
    <property type="entry name" value="HTH-TYPE TRANSCRIPTIONAL ACTIVATOR RHAS-RELATED"/>
    <property type="match status" value="1"/>
</dbReference>
<evidence type="ECO:0000256" key="3">
    <source>
        <dbReference type="ARBA" id="ARBA00023125"/>
    </source>
</evidence>
<dbReference type="SUPFAM" id="SSF46689">
    <property type="entry name" value="Homeodomain-like"/>
    <property type="match status" value="2"/>
</dbReference>
<keyword evidence="3" id="KW-0238">DNA-binding</keyword>
<dbReference type="InterPro" id="IPR014710">
    <property type="entry name" value="RmlC-like_jellyroll"/>
</dbReference>
<keyword evidence="5" id="KW-0804">Transcription</keyword>
<dbReference type="Gene3D" id="1.10.10.60">
    <property type="entry name" value="Homeodomain-like"/>
    <property type="match status" value="2"/>
</dbReference>
<evidence type="ECO:0000313" key="8">
    <source>
        <dbReference type="Proteomes" id="UP000680304"/>
    </source>
</evidence>
<organism evidence="7 8">
    <name type="scientific">Paenibacillus cisolokensis</name>
    <dbReference type="NCBI Taxonomy" id="1658519"/>
    <lineage>
        <taxon>Bacteria</taxon>
        <taxon>Bacillati</taxon>
        <taxon>Bacillota</taxon>
        <taxon>Bacilli</taxon>
        <taxon>Bacillales</taxon>
        <taxon>Paenibacillaceae</taxon>
        <taxon>Paenibacillus</taxon>
    </lineage>
</organism>
<dbReference type="SMART" id="SM00342">
    <property type="entry name" value="HTH_ARAC"/>
    <property type="match status" value="1"/>
</dbReference>
<proteinExistence type="predicted"/>
<evidence type="ECO:0000259" key="6">
    <source>
        <dbReference type="PROSITE" id="PS01124"/>
    </source>
</evidence>
<dbReference type="InterPro" id="IPR009057">
    <property type="entry name" value="Homeodomain-like_sf"/>
</dbReference>
<reference evidence="7 8" key="1">
    <citation type="submission" date="2021-04" db="EMBL/GenBank/DDBJ databases">
        <title>Draft genome sequence of Paenibacillus cisolokensis, LC2-13A.</title>
        <authorList>
            <person name="Uke A."/>
            <person name="Chhe C."/>
            <person name="Baramee S."/>
            <person name="Kosugi A."/>
        </authorList>
    </citation>
    <scope>NUCLEOTIDE SEQUENCE [LARGE SCALE GENOMIC DNA]</scope>
    <source>
        <strain evidence="7 8">LC2-13A</strain>
    </source>
</reference>
<dbReference type="InterPro" id="IPR050204">
    <property type="entry name" value="AraC_XylS_family_regulators"/>
</dbReference>
<evidence type="ECO:0000256" key="5">
    <source>
        <dbReference type="ARBA" id="ARBA00023163"/>
    </source>
</evidence>
<feature type="domain" description="HTH araC/xylS-type" evidence="6">
    <location>
        <begin position="156"/>
        <end position="254"/>
    </location>
</feature>
<keyword evidence="2" id="KW-0805">Transcription regulation</keyword>
<dbReference type="InterPro" id="IPR003313">
    <property type="entry name" value="AraC-bd"/>
</dbReference>
<dbReference type="InterPro" id="IPR018060">
    <property type="entry name" value="HTH_AraC"/>
</dbReference>
<dbReference type="PROSITE" id="PS01124">
    <property type="entry name" value="HTH_ARAC_FAMILY_2"/>
    <property type="match status" value="1"/>
</dbReference>
<evidence type="ECO:0000256" key="2">
    <source>
        <dbReference type="ARBA" id="ARBA00023015"/>
    </source>
</evidence>
<dbReference type="EMBL" id="BOVJ01000102">
    <property type="protein sequence ID" value="GIQ64688.1"/>
    <property type="molecule type" value="Genomic_DNA"/>
</dbReference>
<keyword evidence="4" id="KW-0010">Activator</keyword>
<dbReference type="SUPFAM" id="SSF51215">
    <property type="entry name" value="Regulatory protein AraC"/>
    <property type="match status" value="1"/>
</dbReference>
<sequence length="259" mass="29443">MPVRVHSGIAAHPAGWEMAMHEHGTFEMSVVLEGRGVFQWDGEERAIGPGHVVLIPERLPHTYRSETAIRFGVLEVSGMPRETSRLVRRLGCGDRPAIRRLPPVMLEQYETLFRQWLRTISRPLIEEERFLATWVELLLLFMLQQHRNGADNMSVAASADYIRSNLASDLPIAALARQCGLSESAYRALFKEMFGLAPKPYQQQCRLEEARWLLRATDRSIQSIAAQVGFAGVHSFSAWFQKFAGTAPSDWRRRQQGNE</sequence>
<protein>
    <recommendedName>
        <fullName evidence="6">HTH araC/xylS-type domain-containing protein</fullName>
    </recommendedName>
</protein>
<name>A0ABQ4N8W8_9BACL</name>
<comment type="caution">
    <text evidence="7">The sequence shown here is derived from an EMBL/GenBank/DDBJ whole genome shotgun (WGS) entry which is preliminary data.</text>
</comment>
<dbReference type="Proteomes" id="UP000680304">
    <property type="component" value="Unassembled WGS sequence"/>
</dbReference>
<dbReference type="Gene3D" id="2.60.120.10">
    <property type="entry name" value="Jelly Rolls"/>
    <property type="match status" value="1"/>
</dbReference>
<keyword evidence="8" id="KW-1185">Reference proteome</keyword>
<dbReference type="RefSeq" id="WP_213529259.1">
    <property type="nucleotide sequence ID" value="NZ_BOVJ01000102.1"/>
</dbReference>
<evidence type="ECO:0000256" key="4">
    <source>
        <dbReference type="ARBA" id="ARBA00023159"/>
    </source>
</evidence>
<dbReference type="InterPro" id="IPR018062">
    <property type="entry name" value="HTH_AraC-typ_CS"/>
</dbReference>
<accession>A0ABQ4N8W8</accession>
<keyword evidence="1" id="KW-0963">Cytoplasm</keyword>
<dbReference type="PANTHER" id="PTHR46796:SF13">
    <property type="entry name" value="HTH-TYPE TRANSCRIPTIONAL ACTIVATOR RHAS"/>
    <property type="match status" value="1"/>
</dbReference>
<evidence type="ECO:0000256" key="1">
    <source>
        <dbReference type="ARBA" id="ARBA00022490"/>
    </source>
</evidence>
<dbReference type="Pfam" id="PF02311">
    <property type="entry name" value="AraC_binding"/>
    <property type="match status" value="1"/>
</dbReference>
<dbReference type="InterPro" id="IPR037923">
    <property type="entry name" value="HTH-like"/>
</dbReference>
<gene>
    <name evidence="7" type="ORF">PACILC2_32560</name>
</gene>
<dbReference type="Pfam" id="PF12833">
    <property type="entry name" value="HTH_18"/>
    <property type="match status" value="1"/>
</dbReference>